<dbReference type="Proteomes" id="UP000199476">
    <property type="component" value="Unassembled WGS sequence"/>
</dbReference>
<evidence type="ECO:0000313" key="1">
    <source>
        <dbReference type="EMBL" id="SDL10648.1"/>
    </source>
</evidence>
<keyword evidence="2" id="KW-1185">Reference proteome</keyword>
<accession>A0A1G9HC85</accession>
<name>A0A1G9HC85_9FIRM</name>
<reference evidence="1 2" key="1">
    <citation type="submission" date="2016-10" db="EMBL/GenBank/DDBJ databases">
        <authorList>
            <person name="de Groot N.N."/>
        </authorList>
    </citation>
    <scope>NUCLEOTIDE SEQUENCE [LARGE SCALE GENOMIC DNA]</scope>
    <source>
        <strain evidence="1 2">SLAS-1</strain>
    </source>
</reference>
<dbReference type="AlphaFoldDB" id="A0A1G9HC85"/>
<sequence length="83" mass="9632">MITPQVKVHREKSFALTAQMHEHAVTFPDYSRREIRNRLEKYVPLGRKLPHLTIYLCSLGFDTPPDNIRAAVKAAREIKKGQF</sequence>
<gene>
    <name evidence="1" type="ORF">SAMN04488692_101173</name>
</gene>
<organism evidence="1 2">
    <name type="scientific">Halarsenatibacter silvermanii</name>
    <dbReference type="NCBI Taxonomy" id="321763"/>
    <lineage>
        <taxon>Bacteria</taxon>
        <taxon>Bacillati</taxon>
        <taxon>Bacillota</taxon>
        <taxon>Clostridia</taxon>
        <taxon>Halanaerobiales</taxon>
        <taxon>Halarsenatibacteraceae</taxon>
        <taxon>Halarsenatibacter</taxon>
    </lineage>
</organism>
<dbReference type="EMBL" id="FNGO01000001">
    <property type="protein sequence ID" value="SDL10648.1"/>
    <property type="molecule type" value="Genomic_DNA"/>
</dbReference>
<evidence type="ECO:0000313" key="2">
    <source>
        <dbReference type="Proteomes" id="UP000199476"/>
    </source>
</evidence>
<proteinExistence type="predicted"/>
<dbReference type="RefSeq" id="WP_143422984.1">
    <property type="nucleotide sequence ID" value="NZ_FNGO01000001.1"/>
</dbReference>
<protein>
    <submittedName>
        <fullName evidence="1">Uncharacterized protein</fullName>
    </submittedName>
</protein>